<proteinExistence type="predicted"/>
<gene>
    <name evidence="1" type="ORF">KO493_00825</name>
</gene>
<dbReference type="Proteomes" id="UP001647509">
    <property type="component" value="Unassembled WGS sequence"/>
</dbReference>
<protein>
    <submittedName>
        <fullName evidence="1">Uncharacterized protein</fullName>
    </submittedName>
</protein>
<comment type="caution">
    <text evidence="1">The sequence shown here is derived from an EMBL/GenBank/DDBJ whole genome shotgun (WGS) entry which is preliminary data.</text>
</comment>
<name>A0ACC5U4K5_9FLAO</name>
<evidence type="ECO:0000313" key="1">
    <source>
        <dbReference type="EMBL" id="MBU2949243.1"/>
    </source>
</evidence>
<evidence type="ECO:0000313" key="2">
    <source>
        <dbReference type="Proteomes" id="UP001647509"/>
    </source>
</evidence>
<organism evidence="1 2">
    <name type="scientific">Pseudotamlana agarivorans</name>
    <dbReference type="NCBI Taxonomy" id="481183"/>
    <lineage>
        <taxon>Bacteria</taxon>
        <taxon>Pseudomonadati</taxon>
        <taxon>Bacteroidota</taxon>
        <taxon>Flavobacteriia</taxon>
        <taxon>Flavobacteriales</taxon>
        <taxon>Flavobacteriaceae</taxon>
        <taxon>Pseudotamlana</taxon>
    </lineage>
</organism>
<accession>A0ACC5U4K5</accession>
<sequence length="608" mass="67180">MALQSITEIYIGNTAITSFKRLTLDQSINEHHTLYLECRTDVLENIKGEISSTTKNYLGETLTLQLSSFSEYSAYRTLEFKGVVTSVGNKRGKNSEQIVVVKAESPTILCDHGPHYNSYLDHSLSDIISETLQGYDASKLSVVINPKNTATLHYSVQHKESNWSYLSRLAMQYSEWLYYDGKKLIFGTPEEDEDLTLTYGHDLQGFSLDLVPLANKFSYFSNDYLLDENQQKKTSEINTGAIGYHSFVSERSEILFAKETSVWINGFDAPGLKQRIDVQAEQQKRAVESKQVCLKGESDNPGVGIGKIIDIKDESGSQGRYRVIGVTHSNNENGQYHNTFEALSADTDVFPHTNFEAIPKSETQTGVVIENADPEGLSRVKIQFSWQKITGETTPWIRIVTPHSGNEKGFHFIPEIGEEVLVGFEGGNAERPYMLGSLYNGNNKTESWKTDANDIKAIRTRSGHTIEFNDTDGAEKISIYDNEGSIITFDTQAKSLFISATENLEFQAKNIKMIAEEHIELEAQGEIKTASDGDTSIISKGLANIQADGDANVKSGANLTIEANTNAVLKGQNVTAEGQVATEIKGQQTVVQGQITALQGASGKVEII</sequence>
<reference evidence="1" key="1">
    <citation type="submission" date="2021-05" db="EMBL/GenBank/DDBJ databases">
        <title>Draft genomes of bacteria isolated from model marine particles.</title>
        <authorList>
            <person name="Datta M.S."/>
            <person name="Schwartzman J.A."/>
            <person name="Enke T.N."/>
            <person name="Saavedra J."/>
            <person name="Cermak N."/>
            <person name="Cordero O.X."/>
        </authorList>
    </citation>
    <scope>NUCLEOTIDE SEQUENCE</scope>
    <source>
        <strain evidence="1">I2M19</strain>
    </source>
</reference>
<keyword evidence="2" id="KW-1185">Reference proteome</keyword>
<dbReference type="EMBL" id="JAHKPD010000004">
    <property type="protein sequence ID" value="MBU2949243.1"/>
    <property type="molecule type" value="Genomic_DNA"/>
</dbReference>